<name>A0A5E4V2H6_9BURK</name>
<dbReference type="InterPro" id="IPR018220">
    <property type="entry name" value="Adenylosuccin_syn_GTP-bd"/>
</dbReference>
<keyword evidence="6 8" id="KW-0460">Magnesium</keyword>
<dbReference type="Gene3D" id="1.10.300.10">
    <property type="entry name" value="Adenylosuccinate Synthetase, subunit A, domain 2"/>
    <property type="match status" value="1"/>
</dbReference>
<feature type="binding site" description="in other chain" evidence="8">
    <location>
        <position position="247"/>
    </location>
    <ligand>
        <name>IMP</name>
        <dbReference type="ChEBI" id="CHEBI:58053"/>
        <note>ligand shared between dimeric partners</note>
    </ligand>
</feature>
<comment type="pathway">
    <text evidence="8 10">Purine metabolism; AMP biosynthesis via de novo pathway; AMP from IMP: step 1/2.</text>
</comment>
<evidence type="ECO:0000256" key="4">
    <source>
        <dbReference type="ARBA" id="ARBA00022741"/>
    </source>
</evidence>
<dbReference type="FunFam" id="3.90.170.10:FF:000001">
    <property type="entry name" value="Adenylosuccinate synthetase"/>
    <property type="match status" value="1"/>
</dbReference>
<dbReference type="CDD" id="cd03108">
    <property type="entry name" value="AdSS"/>
    <property type="match status" value="1"/>
</dbReference>
<evidence type="ECO:0000256" key="1">
    <source>
        <dbReference type="ARBA" id="ARBA00011738"/>
    </source>
</evidence>
<evidence type="ECO:0000313" key="11">
    <source>
        <dbReference type="EMBL" id="VVE06472.1"/>
    </source>
</evidence>
<feature type="active site" evidence="9">
    <location>
        <position position="148"/>
    </location>
</feature>
<keyword evidence="8" id="KW-0963">Cytoplasm</keyword>
<dbReference type="InterPro" id="IPR033128">
    <property type="entry name" value="Adenylosuccin_syn_Lys_AS"/>
</dbReference>
<comment type="subunit">
    <text evidence="1 8">Homodimer.</text>
</comment>
<comment type="function">
    <text evidence="8">Plays an important role in the de novo pathway of purine nucleotide biosynthesis. Catalyzes the first committed step in the biosynthesis of AMP from IMP.</text>
</comment>
<dbReference type="UniPathway" id="UPA00075">
    <property type="reaction ID" value="UER00335"/>
</dbReference>
<dbReference type="GO" id="GO:0005737">
    <property type="term" value="C:cytoplasm"/>
    <property type="evidence" value="ECO:0007669"/>
    <property type="project" value="UniProtKB-SubCell"/>
</dbReference>
<protein>
    <recommendedName>
        <fullName evidence="8 10">Adenylosuccinate synthetase</fullName>
        <shortName evidence="8">AMPSase</shortName>
        <shortName evidence="8">AdSS</shortName>
        <ecNumber evidence="8 10">6.3.4.4</ecNumber>
    </recommendedName>
    <alternativeName>
        <fullName evidence="8">IMP--aspartate ligase</fullName>
    </alternativeName>
</protein>
<organism evidence="11 12">
    <name type="scientific">Pandoraea iniqua</name>
    <dbReference type="NCBI Taxonomy" id="2508288"/>
    <lineage>
        <taxon>Bacteria</taxon>
        <taxon>Pseudomonadati</taxon>
        <taxon>Pseudomonadota</taxon>
        <taxon>Betaproteobacteria</taxon>
        <taxon>Burkholderiales</taxon>
        <taxon>Burkholderiaceae</taxon>
        <taxon>Pandoraea</taxon>
    </lineage>
</organism>
<feature type="active site" description="Proton acceptor" evidence="8">
    <location>
        <position position="21"/>
    </location>
</feature>
<dbReference type="InterPro" id="IPR042110">
    <property type="entry name" value="Adenylosuccinate_synth_dom2"/>
</dbReference>
<dbReference type="Gene3D" id="3.90.170.10">
    <property type="entry name" value="Adenylosuccinate Synthetase, subunit A, domain 3"/>
    <property type="match status" value="1"/>
</dbReference>
<dbReference type="GO" id="GO:0044208">
    <property type="term" value="P:'de novo' AMP biosynthetic process"/>
    <property type="evidence" value="ECO:0007669"/>
    <property type="project" value="UniProtKB-UniRule"/>
</dbReference>
<feature type="binding site" evidence="8">
    <location>
        <begin position="315"/>
        <end position="321"/>
    </location>
    <ligand>
        <name>substrate</name>
    </ligand>
</feature>
<proteinExistence type="inferred from homology"/>
<dbReference type="SUPFAM" id="SSF52540">
    <property type="entry name" value="P-loop containing nucleoside triphosphate hydrolases"/>
    <property type="match status" value="1"/>
</dbReference>
<dbReference type="AlphaFoldDB" id="A0A5E4V2H6"/>
<dbReference type="PANTHER" id="PTHR11846:SF0">
    <property type="entry name" value="ADENYLOSUCCINATE SYNTHETASE"/>
    <property type="match status" value="1"/>
</dbReference>
<sequence length="446" mass="48473">MSGNALNQGRNVVVIGTQWGDEGKGKVVDWLTDHAQGVVRFQGGHNAGHTLIIGGKKTILRLIPSGIMHEGVTCYIGNGVVLSPEALFKEIGELEGAGLKVCGRLRISEACTLILPYHIAIDQAREARRGASKIGTTGRGIGPAYEDKVGRRALRVQDLFDPETFAARLRENLDYHNFVLTQYLGAKAVDFQETLDTMLSYAERLRPMIADVSQLLYAANREGQKLLFEGAQGTLLDIDHGTYPYVTSSNCVAGAASAGAGVGPQQLHYVLGITKAYCTRVGAGPFPSELYDADNPARQEAIGLQLATVGKEFGSVTGRPRRTGWMDAAALKRSIQINGVTGLCMTKLDVLDNLETVRLCVGYKIDGKTVDILPRGAVDVARCEPIYEDFPGWSQSTFGVKSWDQLPVEAQNYLKRIEEVSGIPIDMVSTGPDREETILLRHPFKN</sequence>
<evidence type="ECO:0000256" key="7">
    <source>
        <dbReference type="ARBA" id="ARBA00023134"/>
    </source>
</evidence>
<dbReference type="InterPro" id="IPR001114">
    <property type="entry name" value="Adenylosuccinate_synthetase"/>
</dbReference>
<evidence type="ECO:0000256" key="2">
    <source>
        <dbReference type="ARBA" id="ARBA00022598"/>
    </source>
</evidence>
<dbReference type="GO" id="GO:0046040">
    <property type="term" value="P:IMP metabolic process"/>
    <property type="evidence" value="ECO:0007669"/>
    <property type="project" value="TreeGrafter"/>
</dbReference>
<dbReference type="PROSITE" id="PS01266">
    <property type="entry name" value="ADENYLOSUCCIN_SYN_1"/>
    <property type="match status" value="1"/>
</dbReference>
<dbReference type="EMBL" id="CABPSI010000002">
    <property type="protein sequence ID" value="VVE06472.1"/>
    <property type="molecule type" value="Genomic_DNA"/>
</dbReference>
<dbReference type="NCBIfam" id="NF002223">
    <property type="entry name" value="PRK01117.1"/>
    <property type="match status" value="1"/>
</dbReference>
<keyword evidence="4 8" id="KW-0547">Nucleotide-binding</keyword>
<dbReference type="InterPro" id="IPR042109">
    <property type="entry name" value="Adenylosuccinate_synth_dom1"/>
</dbReference>
<evidence type="ECO:0000256" key="9">
    <source>
        <dbReference type="PROSITE-ProRule" id="PRU10134"/>
    </source>
</evidence>
<dbReference type="GO" id="GO:0000287">
    <property type="term" value="F:magnesium ion binding"/>
    <property type="evidence" value="ECO:0007669"/>
    <property type="project" value="UniProtKB-UniRule"/>
</dbReference>
<feature type="binding site" evidence="8">
    <location>
        <position position="48"/>
    </location>
    <ligand>
        <name>Mg(2+)</name>
        <dbReference type="ChEBI" id="CHEBI:18420"/>
    </ligand>
</feature>
<dbReference type="SMART" id="SM00788">
    <property type="entry name" value="Adenylsucc_synt"/>
    <property type="match status" value="1"/>
</dbReference>
<feature type="binding site" description="in other chain" evidence="8">
    <location>
        <begin position="21"/>
        <end position="24"/>
    </location>
    <ligand>
        <name>IMP</name>
        <dbReference type="ChEBI" id="CHEBI:58053"/>
        <note>ligand shared between dimeric partners</note>
    </ligand>
</feature>
<evidence type="ECO:0000256" key="5">
    <source>
        <dbReference type="ARBA" id="ARBA00022755"/>
    </source>
</evidence>
<comment type="similarity">
    <text evidence="8 10">Belongs to the adenylosuccinate synthetase family.</text>
</comment>
<feature type="binding site" evidence="8">
    <location>
        <position position="21"/>
    </location>
    <ligand>
        <name>Mg(2+)</name>
        <dbReference type="ChEBI" id="CHEBI:18420"/>
    </ligand>
</feature>
<comment type="catalytic activity">
    <reaction evidence="8 10">
        <text>IMP + L-aspartate + GTP = N(6)-(1,2-dicarboxyethyl)-AMP + GDP + phosphate + 2 H(+)</text>
        <dbReference type="Rhea" id="RHEA:15753"/>
        <dbReference type="ChEBI" id="CHEBI:15378"/>
        <dbReference type="ChEBI" id="CHEBI:29991"/>
        <dbReference type="ChEBI" id="CHEBI:37565"/>
        <dbReference type="ChEBI" id="CHEBI:43474"/>
        <dbReference type="ChEBI" id="CHEBI:57567"/>
        <dbReference type="ChEBI" id="CHEBI:58053"/>
        <dbReference type="ChEBI" id="CHEBI:58189"/>
        <dbReference type="EC" id="6.3.4.4"/>
    </reaction>
</comment>
<comment type="cofactor">
    <cofactor evidence="8">
        <name>Mg(2+)</name>
        <dbReference type="ChEBI" id="CHEBI:18420"/>
    </cofactor>
    <text evidence="8">Binds 1 Mg(2+) ion per subunit.</text>
</comment>
<keyword evidence="3 8" id="KW-0479">Metal-binding</keyword>
<dbReference type="Pfam" id="PF00709">
    <property type="entry name" value="Adenylsucc_synt"/>
    <property type="match status" value="1"/>
</dbReference>
<evidence type="ECO:0000256" key="8">
    <source>
        <dbReference type="HAMAP-Rule" id="MF_00011"/>
    </source>
</evidence>
<gene>
    <name evidence="8" type="primary">purA</name>
    <name evidence="11" type="ORF">PIN31115_02394</name>
</gene>
<feature type="binding site" evidence="8">
    <location>
        <begin position="48"/>
        <end position="50"/>
    </location>
    <ligand>
        <name>GTP</name>
        <dbReference type="ChEBI" id="CHEBI:37565"/>
    </ligand>
</feature>
<feature type="binding site" evidence="8">
    <location>
        <begin position="429"/>
        <end position="431"/>
    </location>
    <ligand>
        <name>GTP</name>
        <dbReference type="ChEBI" id="CHEBI:37565"/>
    </ligand>
</feature>
<feature type="binding site" evidence="8">
    <location>
        <position position="151"/>
    </location>
    <ligand>
        <name>IMP</name>
        <dbReference type="ChEBI" id="CHEBI:58053"/>
        <note>ligand shared between dimeric partners</note>
    </ligand>
</feature>
<feature type="binding site" evidence="8">
    <location>
        <begin position="347"/>
        <end position="349"/>
    </location>
    <ligand>
        <name>GTP</name>
        <dbReference type="ChEBI" id="CHEBI:37565"/>
    </ligand>
</feature>
<accession>A0A5E4V2H6</accession>
<dbReference type="PANTHER" id="PTHR11846">
    <property type="entry name" value="ADENYLOSUCCINATE SYNTHETASE"/>
    <property type="match status" value="1"/>
</dbReference>
<dbReference type="InterPro" id="IPR042111">
    <property type="entry name" value="Adenylosuccinate_synth_dom3"/>
</dbReference>
<dbReference type="RefSeq" id="WP_150684161.1">
    <property type="nucleotide sequence ID" value="NZ_CABPSF010000002.1"/>
</dbReference>
<feature type="binding site" description="in other chain" evidence="8">
    <location>
        <begin position="46"/>
        <end position="49"/>
    </location>
    <ligand>
        <name>IMP</name>
        <dbReference type="ChEBI" id="CHEBI:58053"/>
        <note>ligand shared between dimeric partners</note>
    </ligand>
</feature>
<dbReference type="PROSITE" id="PS00513">
    <property type="entry name" value="ADENYLOSUCCIN_SYN_2"/>
    <property type="match status" value="1"/>
</dbReference>
<feature type="binding site" evidence="8">
    <location>
        <begin position="20"/>
        <end position="26"/>
    </location>
    <ligand>
        <name>GTP</name>
        <dbReference type="ChEBI" id="CHEBI:37565"/>
    </ligand>
</feature>
<evidence type="ECO:0000256" key="3">
    <source>
        <dbReference type="ARBA" id="ARBA00022723"/>
    </source>
</evidence>
<keyword evidence="5 8" id="KW-0658">Purine biosynthesis</keyword>
<keyword evidence="12" id="KW-1185">Reference proteome</keyword>
<dbReference type="HAMAP" id="MF_00011">
    <property type="entry name" value="Adenylosucc_synth"/>
    <property type="match status" value="1"/>
</dbReference>
<feature type="binding site" description="in other chain" evidence="8">
    <location>
        <position position="232"/>
    </location>
    <ligand>
        <name>IMP</name>
        <dbReference type="ChEBI" id="CHEBI:58053"/>
        <note>ligand shared between dimeric partners</note>
    </ligand>
</feature>
<dbReference type="Proteomes" id="UP000333828">
    <property type="component" value="Unassembled WGS sequence"/>
</dbReference>
<dbReference type="NCBIfam" id="TIGR00184">
    <property type="entry name" value="purA"/>
    <property type="match status" value="1"/>
</dbReference>
<dbReference type="InterPro" id="IPR027417">
    <property type="entry name" value="P-loop_NTPase"/>
</dbReference>
<dbReference type="GO" id="GO:0004019">
    <property type="term" value="F:adenylosuccinate synthase activity"/>
    <property type="evidence" value="ECO:0007669"/>
    <property type="project" value="UniProtKB-UniRule"/>
</dbReference>
<feature type="binding site" evidence="8">
    <location>
        <position position="321"/>
    </location>
    <ligand>
        <name>GTP</name>
        <dbReference type="ChEBI" id="CHEBI:37565"/>
    </ligand>
</feature>
<comment type="subcellular location">
    <subcellularLocation>
        <location evidence="8">Cytoplasm</location>
    </subcellularLocation>
</comment>
<feature type="binding site" description="in other chain" evidence="8">
    <location>
        <position position="137"/>
    </location>
    <ligand>
        <name>IMP</name>
        <dbReference type="ChEBI" id="CHEBI:58053"/>
        <note>ligand shared between dimeric partners</note>
    </ligand>
</feature>
<reference evidence="11 12" key="1">
    <citation type="submission" date="2019-08" db="EMBL/GenBank/DDBJ databases">
        <authorList>
            <person name="Peeters C."/>
        </authorList>
    </citation>
    <scope>NUCLEOTIDE SEQUENCE [LARGE SCALE GENOMIC DNA]</scope>
    <source>
        <strain evidence="11 12">LMG 31115</strain>
    </source>
</reference>
<dbReference type="FunFam" id="1.10.300.10:FF:000001">
    <property type="entry name" value="Adenylosuccinate synthetase"/>
    <property type="match status" value="1"/>
</dbReference>
<dbReference type="GO" id="GO:0005525">
    <property type="term" value="F:GTP binding"/>
    <property type="evidence" value="ECO:0007669"/>
    <property type="project" value="UniProtKB-UniRule"/>
</dbReference>
<evidence type="ECO:0000256" key="6">
    <source>
        <dbReference type="ARBA" id="ARBA00022842"/>
    </source>
</evidence>
<evidence type="ECO:0000313" key="12">
    <source>
        <dbReference type="Proteomes" id="UP000333828"/>
    </source>
</evidence>
<keyword evidence="2 8" id="KW-0436">Ligase</keyword>
<evidence type="ECO:0000256" key="10">
    <source>
        <dbReference type="RuleBase" id="RU000520"/>
    </source>
</evidence>
<dbReference type="EC" id="6.3.4.4" evidence="8 10"/>
<feature type="active site" description="Proton donor" evidence="8">
    <location>
        <position position="49"/>
    </location>
</feature>
<feature type="binding site" description="in other chain" evidence="8">
    <location>
        <position position="319"/>
    </location>
    <ligand>
        <name>IMP</name>
        <dbReference type="ChEBI" id="CHEBI:58053"/>
        <note>ligand shared between dimeric partners</note>
    </ligand>
</feature>
<dbReference type="Gene3D" id="3.40.440.10">
    <property type="entry name" value="Adenylosuccinate Synthetase, subunit A, domain 1"/>
    <property type="match status" value="1"/>
</dbReference>
<keyword evidence="7 8" id="KW-0342">GTP-binding</keyword>